<feature type="transmembrane region" description="Helical" evidence="7">
    <location>
        <begin position="217"/>
        <end position="237"/>
    </location>
</feature>
<gene>
    <name evidence="9" type="ORF">K444DRAFT_131987</name>
</gene>
<dbReference type="OrthoDB" id="444631at2759"/>
<sequence>MVSQDIPFDVLTKVLIACLTISCIFVALRSGARWLKGRQVPIAAEDIFVYLGLATNVVMSGLYLDLLPRLQRIELVETGQLAPYTAIDTDIVTVLKEILCIQIFFWSTLWSVKLSLLFMFQRLTTGISTYTKLWWGVLAFCILSFLGCVISAFESCSSMRAWFSPLGECDLHRDNVAKAASLWYALAVDLLTDLMIMAIPVEILYSLQISTAQKFSVGIVFTVGIITMIVAIVRVVSLDSATKNGNVSTTWLILFALIEGTVALIVGCLPSFAIFIRGRVTASRTPYFGASSDRPSQPNSHSSSSRAKYRARVESLMLDDVEPAVVRPSSDDRSNKNLVDGGIVVTQGWSQKWHRGTAVDAERERVRRLGLRDDI</sequence>
<proteinExistence type="inferred from homology"/>
<evidence type="ECO:0000256" key="4">
    <source>
        <dbReference type="ARBA" id="ARBA00023136"/>
    </source>
</evidence>
<dbReference type="RefSeq" id="XP_024730812.1">
    <property type="nucleotide sequence ID" value="XM_024870459.1"/>
</dbReference>
<evidence type="ECO:0000256" key="1">
    <source>
        <dbReference type="ARBA" id="ARBA00004141"/>
    </source>
</evidence>
<keyword evidence="3 7" id="KW-1133">Transmembrane helix</keyword>
<dbReference type="InterPro" id="IPR052337">
    <property type="entry name" value="SAT4-like"/>
</dbReference>
<dbReference type="STRING" id="1095630.A0A2J6SSZ9"/>
<comment type="similarity">
    <text evidence="5">Belongs to the SAT4 family.</text>
</comment>
<dbReference type="InParanoid" id="A0A2J6SSZ9"/>
<evidence type="ECO:0000313" key="10">
    <source>
        <dbReference type="Proteomes" id="UP000235371"/>
    </source>
</evidence>
<feature type="transmembrane region" description="Helical" evidence="7">
    <location>
        <begin position="182"/>
        <end position="205"/>
    </location>
</feature>
<reference evidence="9 10" key="1">
    <citation type="submission" date="2016-04" db="EMBL/GenBank/DDBJ databases">
        <title>A degradative enzymes factory behind the ericoid mycorrhizal symbiosis.</title>
        <authorList>
            <consortium name="DOE Joint Genome Institute"/>
            <person name="Martino E."/>
            <person name="Morin E."/>
            <person name="Grelet G."/>
            <person name="Kuo A."/>
            <person name="Kohler A."/>
            <person name="Daghino S."/>
            <person name="Barry K."/>
            <person name="Choi C."/>
            <person name="Cichocki N."/>
            <person name="Clum A."/>
            <person name="Copeland A."/>
            <person name="Hainaut M."/>
            <person name="Haridas S."/>
            <person name="Labutti K."/>
            <person name="Lindquist E."/>
            <person name="Lipzen A."/>
            <person name="Khouja H.-R."/>
            <person name="Murat C."/>
            <person name="Ohm R."/>
            <person name="Olson A."/>
            <person name="Spatafora J."/>
            <person name="Veneault-Fourrey C."/>
            <person name="Henrissat B."/>
            <person name="Grigoriev I."/>
            <person name="Martin F."/>
            <person name="Perotto S."/>
        </authorList>
    </citation>
    <scope>NUCLEOTIDE SEQUENCE [LARGE SCALE GENOMIC DNA]</scope>
    <source>
        <strain evidence="9 10">E</strain>
    </source>
</reference>
<feature type="domain" description="Rhodopsin" evidence="8">
    <location>
        <begin position="29"/>
        <end position="275"/>
    </location>
</feature>
<organism evidence="9 10">
    <name type="scientific">Hyaloscypha bicolor E</name>
    <dbReference type="NCBI Taxonomy" id="1095630"/>
    <lineage>
        <taxon>Eukaryota</taxon>
        <taxon>Fungi</taxon>
        <taxon>Dikarya</taxon>
        <taxon>Ascomycota</taxon>
        <taxon>Pezizomycotina</taxon>
        <taxon>Leotiomycetes</taxon>
        <taxon>Helotiales</taxon>
        <taxon>Hyaloscyphaceae</taxon>
        <taxon>Hyaloscypha</taxon>
        <taxon>Hyaloscypha bicolor</taxon>
    </lineage>
</organism>
<keyword evidence="2 7" id="KW-0812">Transmembrane</keyword>
<name>A0A2J6SSZ9_9HELO</name>
<evidence type="ECO:0000259" key="8">
    <source>
        <dbReference type="Pfam" id="PF20684"/>
    </source>
</evidence>
<dbReference type="AlphaFoldDB" id="A0A2J6SSZ9"/>
<protein>
    <recommendedName>
        <fullName evidence="8">Rhodopsin domain-containing protein</fullName>
    </recommendedName>
</protein>
<dbReference type="InterPro" id="IPR049326">
    <property type="entry name" value="Rhodopsin_dom_fungi"/>
</dbReference>
<evidence type="ECO:0000256" key="5">
    <source>
        <dbReference type="ARBA" id="ARBA00038359"/>
    </source>
</evidence>
<dbReference type="Proteomes" id="UP000235371">
    <property type="component" value="Unassembled WGS sequence"/>
</dbReference>
<evidence type="ECO:0000256" key="3">
    <source>
        <dbReference type="ARBA" id="ARBA00022989"/>
    </source>
</evidence>
<evidence type="ECO:0000256" key="2">
    <source>
        <dbReference type="ARBA" id="ARBA00022692"/>
    </source>
</evidence>
<comment type="subcellular location">
    <subcellularLocation>
        <location evidence="1">Membrane</location>
        <topology evidence="1">Multi-pass membrane protein</topology>
    </subcellularLocation>
</comment>
<dbReference type="EMBL" id="KZ613866">
    <property type="protein sequence ID" value="PMD53908.1"/>
    <property type="molecule type" value="Genomic_DNA"/>
</dbReference>
<feature type="transmembrane region" description="Helical" evidence="7">
    <location>
        <begin position="14"/>
        <end position="35"/>
    </location>
</feature>
<feature type="transmembrane region" description="Helical" evidence="7">
    <location>
        <begin position="249"/>
        <end position="276"/>
    </location>
</feature>
<feature type="transmembrane region" description="Helical" evidence="7">
    <location>
        <begin position="103"/>
        <end position="121"/>
    </location>
</feature>
<dbReference type="PANTHER" id="PTHR33048">
    <property type="entry name" value="PTH11-LIKE INTEGRAL MEMBRANE PROTEIN (AFU_ORTHOLOGUE AFUA_5G11245)"/>
    <property type="match status" value="1"/>
</dbReference>
<dbReference type="GeneID" id="36578541"/>
<feature type="transmembrane region" description="Helical" evidence="7">
    <location>
        <begin position="133"/>
        <end position="153"/>
    </location>
</feature>
<feature type="region of interest" description="Disordered" evidence="6">
    <location>
        <begin position="288"/>
        <end position="307"/>
    </location>
</feature>
<evidence type="ECO:0000256" key="6">
    <source>
        <dbReference type="SAM" id="MobiDB-lite"/>
    </source>
</evidence>
<dbReference type="PANTHER" id="PTHR33048:SF146">
    <property type="entry name" value="INTEGRAL MEMBRANE PROTEIN"/>
    <property type="match status" value="1"/>
</dbReference>
<feature type="compositionally biased region" description="Low complexity" evidence="6">
    <location>
        <begin position="291"/>
        <end position="305"/>
    </location>
</feature>
<keyword evidence="4 7" id="KW-0472">Membrane</keyword>
<accession>A0A2J6SSZ9</accession>
<feature type="transmembrane region" description="Helical" evidence="7">
    <location>
        <begin position="47"/>
        <end position="64"/>
    </location>
</feature>
<dbReference type="Pfam" id="PF20684">
    <property type="entry name" value="Fung_rhodopsin"/>
    <property type="match status" value="1"/>
</dbReference>
<keyword evidence="10" id="KW-1185">Reference proteome</keyword>
<dbReference type="GO" id="GO:0016020">
    <property type="term" value="C:membrane"/>
    <property type="evidence" value="ECO:0007669"/>
    <property type="project" value="UniProtKB-SubCell"/>
</dbReference>
<evidence type="ECO:0000256" key="7">
    <source>
        <dbReference type="SAM" id="Phobius"/>
    </source>
</evidence>
<evidence type="ECO:0000313" key="9">
    <source>
        <dbReference type="EMBL" id="PMD53908.1"/>
    </source>
</evidence>